<dbReference type="GO" id="GO:0030145">
    <property type="term" value="F:manganese ion binding"/>
    <property type="evidence" value="ECO:0007669"/>
    <property type="project" value="TreeGrafter"/>
</dbReference>
<dbReference type="PANTHER" id="PTHR30525">
    <property type="entry name" value="1-DEOXY-D-XYLULOSE 5-PHOSPHATE REDUCTOISOMERASE"/>
    <property type="match status" value="1"/>
</dbReference>
<dbReference type="Pfam" id="PF02670">
    <property type="entry name" value="DXP_reductoisom"/>
    <property type="match status" value="1"/>
</dbReference>
<dbReference type="STRING" id="981085.W9RKJ4"/>
<dbReference type="GO" id="GO:0070402">
    <property type="term" value="F:NADPH binding"/>
    <property type="evidence" value="ECO:0007669"/>
    <property type="project" value="InterPro"/>
</dbReference>
<organism evidence="2 3">
    <name type="scientific">Morus notabilis</name>
    <dbReference type="NCBI Taxonomy" id="981085"/>
    <lineage>
        <taxon>Eukaryota</taxon>
        <taxon>Viridiplantae</taxon>
        <taxon>Streptophyta</taxon>
        <taxon>Embryophyta</taxon>
        <taxon>Tracheophyta</taxon>
        <taxon>Spermatophyta</taxon>
        <taxon>Magnoliopsida</taxon>
        <taxon>eudicotyledons</taxon>
        <taxon>Gunneridae</taxon>
        <taxon>Pentapetalae</taxon>
        <taxon>rosids</taxon>
        <taxon>fabids</taxon>
        <taxon>Rosales</taxon>
        <taxon>Moraceae</taxon>
        <taxon>Moreae</taxon>
        <taxon>Morus</taxon>
    </lineage>
</organism>
<evidence type="ECO:0000313" key="2">
    <source>
        <dbReference type="EMBL" id="EXB94935.1"/>
    </source>
</evidence>
<dbReference type="GO" id="GO:0016853">
    <property type="term" value="F:isomerase activity"/>
    <property type="evidence" value="ECO:0007669"/>
    <property type="project" value="UniProtKB-KW"/>
</dbReference>
<dbReference type="InterPro" id="IPR003821">
    <property type="entry name" value="DXP_reductoisomerase"/>
</dbReference>
<dbReference type="InterPro" id="IPR036291">
    <property type="entry name" value="NAD(P)-bd_dom_sf"/>
</dbReference>
<dbReference type="GO" id="GO:0051484">
    <property type="term" value="P:isopentenyl diphosphate biosynthetic process, methylerythritol 4-phosphate pathway involved in terpenoid biosynthetic process"/>
    <property type="evidence" value="ECO:0007669"/>
    <property type="project" value="TreeGrafter"/>
</dbReference>
<dbReference type="Gene3D" id="3.40.50.720">
    <property type="entry name" value="NAD(P)-binding Rossmann-like Domain"/>
    <property type="match status" value="1"/>
</dbReference>
<reference evidence="3" key="1">
    <citation type="submission" date="2013-01" db="EMBL/GenBank/DDBJ databases">
        <title>Draft Genome Sequence of a Mulberry Tree, Morus notabilis C.K. Schneid.</title>
        <authorList>
            <person name="He N."/>
            <person name="Zhao S."/>
        </authorList>
    </citation>
    <scope>NUCLEOTIDE SEQUENCE</scope>
</reference>
<dbReference type="AlphaFoldDB" id="W9RKJ4"/>
<evidence type="ECO:0000259" key="1">
    <source>
        <dbReference type="Pfam" id="PF02670"/>
    </source>
</evidence>
<proteinExistence type="predicted"/>
<name>W9RKJ4_9ROSA</name>
<protein>
    <submittedName>
        <fullName evidence="2">1-deoxy-D-xylulose 5-phosphate reductoisomerase</fullName>
    </submittedName>
</protein>
<keyword evidence="3" id="KW-1185">Reference proteome</keyword>
<dbReference type="SUPFAM" id="SSF51735">
    <property type="entry name" value="NAD(P)-binding Rossmann-fold domains"/>
    <property type="match status" value="1"/>
</dbReference>
<accession>W9RKJ4</accession>
<feature type="domain" description="1-deoxy-D-xylulose 5-phosphate reductoisomerase N-terminal" evidence="1">
    <location>
        <begin position="2"/>
        <end position="67"/>
    </location>
</feature>
<gene>
    <name evidence="2" type="ORF">L484_023044</name>
</gene>
<dbReference type="Proteomes" id="UP000030645">
    <property type="component" value="Unassembled WGS sequence"/>
</dbReference>
<sequence length="90" mass="9801">MKRFKPQIVAFRNEALIGELKEALANVEGKPEIIPGEQGVIEVARHPDAVRVVTGIVGCAGLKVMVRPADGRRKTLYRQPAEDSPAIGDR</sequence>
<dbReference type="InterPro" id="IPR013512">
    <property type="entry name" value="DXP_reductoisomerase_N"/>
</dbReference>
<dbReference type="EMBL" id="KE345183">
    <property type="protein sequence ID" value="EXB94935.1"/>
    <property type="molecule type" value="Genomic_DNA"/>
</dbReference>
<keyword evidence="2" id="KW-0413">Isomerase</keyword>
<dbReference type="GO" id="GO:0030604">
    <property type="term" value="F:1-deoxy-D-xylulose-5-phosphate reductoisomerase activity"/>
    <property type="evidence" value="ECO:0007669"/>
    <property type="project" value="InterPro"/>
</dbReference>
<evidence type="ECO:0000313" key="3">
    <source>
        <dbReference type="Proteomes" id="UP000030645"/>
    </source>
</evidence>
<dbReference type="PANTHER" id="PTHR30525:SF0">
    <property type="entry name" value="1-DEOXY-D-XYLULOSE 5-PHOSPHATE REDUCTOISOMERASE, CHLOROPLASTIC"/>
    <property type="match status" value="1"/>
</dbReference>